<evidence type="ECO:0000313" key="1">
    <source>
        <dbReference type="EMBL" id="KAL3266234.1"/>
    </source>
</evidence>
<evidence type="ECO:0000313" key="2">
    <source>
        <dbReference type="Proteomes" id="UP001516400"/>
    </source>
</evidence>
<organism evidence="1 2">
    <name type="scientific">Cryptolaemus montrouzieri</name>
    <dbReference type="NCBI Taxonomy" id="559131"/>
    <lineage>
        <taxon>Eukaryota</taxon>
        <taxon>Metazoa</taxon>
        <taxon>Ecdysozoa</taxon>
        <taxon>Arthropoda</taxon>
        <taxon>Hexapoda</taxon>
        <taxon>Insecta</taxon>
        <taxon>Pterygota</taxon>
        <taxon>Neoptera</taxon>
        <taxon>Endopterygota</taxon>
        <taxon>Coleoptera</taxon>
        <taxon>Polyphaga</taxon>
        <taxon>Cucujiformia</taxon>
        <taxon>Coccinelloidea</taxon>
        <taxon>Coccinellidae</taxon>
        <taxon>Scymninae</taxon>
        <taxon>Scymnini</taxon>
        <taxon>Cryptolaemus</taxon>
    </lineage>
</organism>
<sequence length="110" mass="12245">MFTSASNSQDTKITAKASEAKMACYIAEHNMSFNIVSHLNKLISAICPEFENCRTIINELAKARAFIVNVTGDSRKNIVELLQNNRFALLVDKSTDMATMKHLALVVRIV</sequence>
<gene>
    <name evidence="1" type="ORF">HHI36_010415</name>
</gene>
<keyword evidence="2" id="KW-1185">Reference proteome</keyword>
<accession>A0ABD2MIQ4</accession>
<name>A0ABD2MIQ4_9CUCU</name>
<dbReference type="EMBL" id="JABFTP020000001">
    <property type="protein sequence ID" value="KAL3266234.1"/>
    <property type="molecule type" value="Genomic_DNA"/>
</dbReference>
<proteinExistence type="predicted"/>
<comment type="caution">
    <text evidence="1">The sequence shown here is derived from an EMBL/GenBank/DDBJ whole genome shotgun (WGS) entry which is preliminary data.</text>
</comment>
<dbReference type="AlphaFoldDB" id="A0ABD2MIQ4"/>
<dbReference type="Proteomes" id="UP001516400">
    <property type="component" value="Unassembled WGS sequence"/>
</dbReference>
<reference evidence="1 2" key="1">
    <citation type="journal article" date="2021" name="BMC Biol.">
        <title>Horizontally acquired antibacterial genes associated with adaptive radiation of ladybird beetles.</title>
        <authorList>
            <person name="Li H.S."/>
            <person name="Tang X.F."/>
            <person name="Huang Y.H."/>
            <person name="Xu Z.Y."/>
            <person name="Chen M.L."/>
            <person name="Du X.Y."/>
            <person name="Qiu B.Y."/>
            <person name="Chen P.T."/>
            <person name="Zhang W."/>
            <person name="Slipinski A."/>
            <person name="Escalona H.E."/>
            <person name="Waterhouse R.M."/>
            <person name="Zwick A."/>
            <person name="Pang H."/>
        </authorList>
    </citation>
    <scope>NUCLEOTIDE SEQUENCE [LARGE SCALE GENOMIC DNA]</scope>
    <source>
        <strain evidence="1">SYSU2018</strain>
    </source>
</reference>
<evidence type="ECO:0008006" key="3">
    <source>
        <dbReference type="Google" id="ProtNLM"/>
    </source>
</evidence>
<protein>
    <recommendedName>
        <fullName evidence="3">DUF4371 domain-containing protein</fullName>
    </recommendedName>
</protein>